<keyword evidence="2" id="KW-1003">Cell membrane</keyword>
<keyword evidence="3 6" id="KW-0812">Transmembrane</keyword>
<dbReference type="InterPro" id="IPR007016">
    <property type="entry name" value="O-antigen_ligase-rel_domated"/>
</dbReference>
<feature type="transmembrane region" description="Helical" evidence="6">
    <location>
        <begin position="410"/>
        <end position="429"/>
    </location>
</feature>
<feature type="transmembrane region" description="Helical" evidence="6">
    <location>
        <begin position="343"/>
        <end position="364"/>
    </location>
</feature>
<dbReference type="Pfam" id="PF03706">
    <property type="entry name" value="LPG_synthase_TM"/>
    <property type="match status" value="1"/>
</dbReference>
<keyword evidence="4 6" id="KW-1133">Transmembrane helix</keyword>
<evidence type="ECO:0000313" key="8">
    <source>
        <dbReference type="EMBL" id="SDP48943.1"/>
    </source>
</evidence>
<comment type="subcellular location">
    <subcellularLocation>
        <location evidence="1">Cell membrane</location>
        <topology evidence="1">Multi-pass membrane protein</topology>
    </subcellularLocation>
</comment>
<feature type="transmembrane region" description="Helical" evidence="6">
    <location>
        <begin position="555"/>
        <end position="573"/>
    </location>
</feature>
<dbReference type="PANTHER" id="PTHR37422:SF13">
    <property type="entry name" value="LIPOPOLYSACCHARIDE BIOSYNTHESIS PROTEIN PA4999-RELATED"/>
    <property type="match status" value="1"/>
</dbReference>
<feature type="transmembrane region" description="Helical" evidence="6">
    <location>
        <begin position="265"/>
        <end position="291"/>
    </location>
</feature>
<feature type="transmembrane region" description="Helical" evidence="6">
    <location>
        <begin position="441"/>
        <end position="464"/>
    </location>
</feature>
<feature type="domain" description="O-antigen ligase-related" evidence="7">
    <location>
        <begin position="517"/>
        <end position="653"/>
    </location>
</feature>
<evidence type="ECO:0000256" key="1">
    <source>
        <dbReference type="ARBA" id="ARBA00004651"/>
    </source>
</evidence>
<evidence type="ECO:0000256" key="2">
    <source>
        <dbReference type="ARBA" id="ARBA00022475"/>
    </source>
</evidence>
<feature type="transmembrane region" description="Helical" evidence="6">
    <location>
        <begin position="531"/>
        <end position="548"/>
    </location>
</feature>
<dbReference type="Pfam" id="PF04932">
    <property type="entry name" value="Wzy_C"/>
    <property type="match status" value="1"/>
</dbReference>
<evidence type="ECO:0000313" key="9">
    <source>
        <dbReference type="Proteomes" id="UP000198795"/>
    </source>
</evidence>
<feature type="transmembrane region" description="Helical" evidence="6">
    <location>
        <begin position="190"/>
        <end position="210"/>
    </location>
</feature>
<dbReference type="EMBL" id="FNJC01000004">
    <property type="protein sequence ID" value="SDP48943.1"/>
    <property type="molecule type" value="Genomic_DNA"/>
</dbReference>
<accession>A0A1H0T4H6</accession>
<feature type="transmembrane region" description="Helical" evidence="6">
    <location>
        <begin position="509"/>
        <end position="525"/>
    </location>
</feature>
<gene>
    <name evidence="8" type="ORF">SAMN04488061_3162</name>
</gene>
<comment type="caution">
    <text evidence="8">The sequence shown here is derived from an EMBL/GenBank/DDBJ whole genome shotgun (WGS) entry which is preliminary data.</text>
</comment>
<evidence type="ECO:0000256" key="4">
    <source>
        <dbReference type="ARBA" id="ARBA00022989"/>
    </source>
</evidence>
<evidence type="ECO:0000256" key="5">
    <source>
        <dbReference type="ARBA" id="ARBA00023136"/>
    </source>
</evidence>
<dbReference type="InterPro" id="IPR022791">
    <property type="entry name" value="L-PG_synthase/AglD"/>
</dbReference>
<feature type="transmembrane region" description="Helical" evidence="6">
    <location>
        <begin position="222"/>
        <end position="245"/>
    </location>
</feature>
<name>A0A1H0T4H6_9HYPH</name>
<feature type="transmembrane region" description="Helical" evidence="6">
    <location>
        <begin position="639"/>
        <end position="663"/>
    </location>
</feature>
<dbReference type="RefSeq" id="WP_090230077.1">
    <property type="nucleotide sequence ID" value="NZ_FNJC01000004.1"/>
</dbReference>
<feature type="transmembrane region" description="Helical" evidence="6">
    <location>
        <begin position="151"/>
        <end position="170"/>
    </location>
</feature>
<reference evidence="8 9" key="1">
    <citation type="submission" date="2016-10" db="EMBL/GenBank/DDBJ databases">
        <authorList>
            <person name="Varghese N."/>
            <person name="Submissions S."/>
        </authorList>
    </citation>
    <scope>NUCLEOTIDE SEQUENCE [LARGE SCALE GENOMIC DNA]</scope>
    <source>
        <strain evidence="8 9">CGMCC 1.6497</strain>
    </source>
</reference>
<dbReference type="InterPro" id="IPR051533">
    <property type="entry name" value="WaaL-like"/>
</dbReference>
<feature type="transmembrane region" description="Helical" evidence="6">
    <location>
        <begin position="121"/>
        <end position="139"/>
    </location>
</feature>
<evidence type="ECO:0000256" key="3">
    <source>
        <dbReference type="ARBA" id="ARBA00022692"/>
    </source>
</evidence>
<dbReference type="PANTHER" id="PTHR37422">
    <property type="entry name" value="TEICHURONIC ACID BIOSYNTHESIS PROTEIN TUAE"/>
    <property type="match status" value="1"/>
</dbReference>
<feature type="transmembrane region" description="Helical" evidence="6">
    <location>
        <begin position="376"/>
        <end position="398"/>
    </location>
</feature>
<feature type="transmembrane region" description="Helical" evidence="6">
    <location>
        <begin position="675"/>
        <end position="692"/>
    </location>
</feature>
<sequence>MRLQRGITIVITALAATVIAFQINLTTVVETLGRGFGVPTAVAFSCILANLLLSFLRFHYSFRILGLQVPMSDTFRSFLVGHLGSLLIFSVVGQAVGRAAILTNAGVSASAVTFLSLVERMIALGSLLIFALIGGGYTLGSLGFDMEHGGLYLLNLLVSLPLIFLLYAFFNRRRIRILFAQLADRLSWPAIAGCFLLSVVAHCAMLGAFYAQFSAYDQPVPVASALGALAVVMFLAALPISFAGWGIRELSAAHVLGQLGVPAAIGVAVGAAIGILSLLLVAVCFVATIFLSVRSRSHPRFAVDRLGAEAAKHDIDRLFAAIISVLLPFAIMFQVRVPMPEHSLNVNLADILAISASAVLALTWGSTRSTVRRAQWLFAPLGAITAAIVISLIVGVVSHGFLSWAFVNRTLGWFVILSYVSVGLLLWGHGGRSRIVQTLRLLVSAVAIVAALQIVLFVIDSMIVKLPRDILGKELEGFLADRNAFAFQCVIAFIGYFFLRSYVICRDAWGFRLIPAVLALAVVLAQSRTGWIMLGASSLLIFVLYPSCRRELSAGVVIGLVLAVAISNVPLLWQGDGIQLAQISKTVVRKGSDQERMESIVQGLELWRQAPLLGHGLGGFIHDRIAHGQKALVIHNVPVWILAEMGLVGFALIATGFVMFVGGLMSYRLLPNAKIVANAAFICLVAFCLGGLTQDFFYQRIFWFIVGLLVALASSAPRYTGHVSFVNESADADHAVDGRSVERLYPSG</sequence>
<dbReference type="Proteomes" id="UP000198795">
    <property type="component" value="Unassembled WGS sequence"/>
</dbReference>
<proteinExistence type="predicted"/>
<keyword evidence="5 6" id="KW-0472">Membrane</keyword>
<feature type="transmembrane region" description="Helical" evidence="6">
    <location>
        <begin position="77"/>
        <end position="101"/>
    </location>
</feature>
<protein>
    <submittedName>
        <fullName evidence="8">Uncharacterized membrane protein YbhN, UPF0104 family</fullName>
    </submittedName>
</protein>
<evidence type="ECO:0000256" key="6">
    <source>
        <dbReference type="SAM" id="Phobius"/>
    </source>
</evidence>
<feature type="transmembrane region" description="Helical" evidence="6">
    <location>
        <begin position="36"/>
        <end position="56"/>
    </location>
</feature>
<keyword evidence="9" id="KW-1185">Reference proteome</keyword>
<feature type="transmembrane region" description="Helical" evidence="6">
    <location>
        <begin position="318"/>
        <end position="337"/>
    </location>
</feature>
<feature type="transmembrane region" description="Helical" evidence="6">
    <location>
        <begin position="484"/>
        <end position="502"/>
    </location>
</feature>
<organism evidence="8 9">
    <name type="scientific">Filomicrobium insigne</name>
    <dbReference type="NCBI Taxonomy" id="418854"/>
    <lineage>
        <taxon>Bacteria</taxon>
        <taxon>Pseudomonadati</taxon>
        <taxon>Pseudomonadota</taxon>
        <taxon>Alphaproteobacteria</taxon>
        <taxon>Hyphomicrobiales</taxon>
        <taxon>Hyphomicrobiaceae</taxon>
        <taxon>Filomicrobium</taxon>
    </lineage>
</organism>
<feature type="transmembrane region" description="Helical" evidence="6">
    <location>
        <begin position="698"/>
        <end position="716"/>
    </location>
</feature>
<evidence type="ECO:0000259" key="7">
    <source>
        <dbReference type="Pfam" id="PF04932"/>
    </source>
</evidence>